<dbReference type="AlphaFoldDB" id="A0A2W5QMT2"/>
<evidence type="ECO:0000313" key="2">
    <source>
        <dbReference type="EMBL" id="PZQ78346.1"/>
    </source>
</evidence>
<name>A0A2W5QMT2_VARPD</name>
<dbReference type="PIRSF" id="PIRSF002825">
    <property type="entry name" value="CfbpA"/>
    <property type="match status" value="1"/>
</dbReference>
<accession>A0A2W5QMT2</accession>
<comment type="caution">
    <text evidence="2">The sequence shown here is derived from an EMBL/GenBank/DDBJ whole genome shotgun (WGS) entry which is preliminary data.</text>
</comment>
<dbReference type="EMBL" id="QFPP01000002">
    <property type="protein sequence ID" value="PZQ78346.1"/>
    <property type="molecule type" value="Genomic_DNA"/>
</dbReference>
<sequence>MPLTRRDFAGLAATLAAPGLLRAQPQAPSLEALYAAAQKEGELTWYVVPYPSELAETMGRRFTERYPGIRVNVVRTTAQVAFQRLNQDLKAGTPACDVFSSTDLAHFLDLKGRKLLLPYTPPSVAKIDRHVQNLDPDGTYHVTSAFPMGLVYNKQKVQGADIPSSWNDLLDPKWRGLASVAHPGFSGAAGAWCLEMRKLYGDGWFKKLAGNKAQVGRSTIDTVTTVNSGERSISAGPITLAARVADRGNPVGWAVPKEGLVMVVSPSAVLANAKHPNAGRLFMEWLIGSDDVVELGRAEFGIPLRTGAQPPGGLPALGSAKSLAPTPKQMRDDLPEVVDLWKDAFGV</sequence>
<evidence type="ECO:0000313" key="3">
    <source>
        <dbReference type="Proteomes" id="UP000249135"/>
    </source>
</evidence>
<proteinExistence type="predicted"/>
<evidence type="ECO:0000256" key="1">
    <source>
        <dbReference type="ARBA" id="ARBA00022729"/>
    </source>
</evidence>
<reference evidence="2 3" key="1">
    <citation type="submission" date="2017-08" db="EMBL/GenBank/DDBJ databases">
        <title>Infants hospitalized years apart are colonized by the same room-sourced microbial strains.</title>
        <authorList>
            <person name="Brooks B."/>
            <person name="Olm M.R."/>
            <person name="Firek B.A."/>
            <person name="Baker R."/>
            <person name="Thomas B.C."/>
            <person name="Morowitz M.J."/>
            <person name="Banfield J.F."/>
        </authorList>
    </citation>
    <scope>NUCLEOTIDE SEQUENCE [LARGE SCALE GENOMIC DNA]</scope>
    <source>
        <strain evidence="2">S2_005_003_R2_41</strain>
    </source>
</reference>
<dbReference type="Pfam" id="PF13343">
    <property type="entry name" value="SBP_bac_6"/>
    <property type="match status" value="1"/>
</dbReference>
<dbReference type="Proteomes" id="UP000249135">
    <property type="component" value="Unassembled WGS sequence"/>
</dbReference>
<dbReference type="SUPFAM" id="SSF53850">
    <property type="entry name" value="Periplasmic binding protein-like II"/>
    <property type="match status" value="1"/>
</dbReference>
<organism evidence="2 3">
    <name type="scientific">Variovorax paradoxus</name>
    <dbReference type="NCBI Taxonomy" id="34073"/>
    <lineage>
        <taxon>Bacteria</taxon>
        <taxon>Pseudomonadati</taxon>
        <taxon>Pseudomonadota</taxon>
        <taxon>Betaproteobacteria</taxon>
        <taxon>Burkholderiales</taxon>
        <taxon>Comamonadaceae</taxon>
        <taxon>Variovorax</taxon>
    </lineage>
</organism>
<dbReference type="PROSITE" id="PS51318">
    <property type="entry name" value="TAT"/>
    <property type="match status" value="1"/>
</dbReference>
<dbReference type="InterPro" id="IPR026045">
    <property type="entry name" value="Ferric-bd"/>
</dbReference>
<keyword evidence="1" id="KW-0732">Signal</keyword>
<dbReference type="PANTHER" id="PTHR30006">
    <property type="entry name" value="THIAMINE-BINDING PERIPLASMIC PROTEIN-RELATED"/>
    <property type="match status" value="1"/>
</dbReference>
<protein>
    <submittedName>
        <fullName evidence="2">ABC transporter substrate-binding protein</fullName>
    </submittedName>
</protein>
<dbReference type="InterPro" id="IPR006311">
    <property type="entry name" value="TAT_signal"/>
</dbReference>
<dbReference type="Gene3D" id="3.40.190.10">
    <property type="entry name" value="Periplasmic binding protein-like II"/>
    <property type="match status" value="2"/>
</dbReference>
<gene>
    <name evidence="2" type="ORF">DI563_00685</name>
</gene>